<keyword evidence="9 25" id="KW-0378">Hydrolase</keyword>
<keyword evidence="8" id="KW-0356">Hemostasis</keyword>
<keyword evidence="13" id="KW-0333">Golgi apparatus</keyword>
<dbReference type="PRINTS" id="PR00001">
    <property type="entry name" value="GLABLOOD"/>
</dbReference>
<dbReference type="GO" id="GO:0007596">
    <property type="term" value="P:blood coagulation"/>
    <property type="evidence" value="ECO:0007669"/>
    <property type="project" value="UniProtKB-KW"/>
</dbReference>
<keyword evidence="6 25" id="KW-0645">Protease</keyword>
<dbReference type="InterPro" id="IPR000294">
    <property type="entry name" value="GLA_domain"/>
</dbReference>
<comment type="subcellular location">
    <subcellularLocation>
        <location evidence="1">Endoplasmic reticulum</location>
    </subcellularLocation>
    <subcellularLocation>
        <location evidence="2">Golgi apparatus</location>
    </subcellularLocation>
    <subcellularLocation>
        <location evidence="3">Secreted</location>
    </subcellularLocation>
</comment>
<dbReference type="PANTHER" id="PTHR24278:SF0">
    <property type="entry name" value="VITAMIN K-DEPENDENT PROTEIN C"/>
    <property type="match status" value="1"/>
</dbReference>
<keyword evidence="31" id="KW-1185">Reference proteome</keyword>
<sequence length="911" mass="102831">MKAFVQTTLQWFRFLNASCPEVRGQEQTLCKHIRQSLTQFKQNLHHPCSLLFSISSLRWKQRKHVFTLTMVKTLFLCFVLIFLWASHAGCMSVFHSPPQAHMLLRSRRANSFLEELKPASLERECIEERCDFEEAREIYQTREATLTFWTVYTDGNQCIPNACENGVCVDQFQKYICICNPGYEGKRCHLVNSHTNCSVDNGGCDHNCHEIKDKLGRYCSCINGYVLQEDSKQCVPKSQQSCGQILILKSIYRSKPIVGLQPWIMGGEVGKRGESPWQALILNSKGKFHCGGVLLDEVWVLTAAHCLEGFSLFSVRLGDYKRFEIEGSEVTLSVVKTVPHPKYSRLTMDNDIALLRLKLPVTFNTYIVPACLPSQDLAERVLHLNGTMTVVTGWGKEKEGTIPYSSDLKHINVPLMDQSECAHHMVNNLTENVLCAGRIGSIEDACKGDSGGPMMTLYRNTWFLIGLVSWGEGCGRTDKLGIYTKVSNYLEWIDSISCEKETKTGFLGFCSDLLSMTMGRAIFLCFSMIFLWASSTVCTSVFYSSPEAHMLLRSRRANSMLEELKAPSLERECMEERCDFEEAKEIYKTKEATLRFWSMYEDSTHTNCSVDNGDCDHDCHVRKDKLGRYCSCIYGYALHEDFKQCLPKNQQSCGQILIAKSSYRSKPTEGLQPWLVGGEVGKRGESPWQALILNSRGKFQCGGVLIDEVWVLTAAHCLEGFNRFAVRLGDYKRFEFEGSEVTIRVVKTVPHPKYNSLRADNDIALLRLESPVTFSTYIVPACLPSQDMAERVLHLNGTITVVTGWGTDKEGTIPYSSDLKHIKVPLMEQSECAHHMVNNLTENVLCAGTIGSIKDACSGDSGGPMMTLYRNTWFLIGLVSWGEGCGHIDKLGIYTKVSNYMEWINIVKKQP</sequence>
<dbReference type="SUPFAM" id="SSF50494">
    <property type="entry name" value="Trypsin-like serine proteases"/>
    <property type="match status" value="2"/>
</dbReference>
<evidence type="ECO:0000256" key="23">
    <source>
        <dbReference type="ARBA" id="ARBA00042906"/>
    </source>
</evidence>
<keyword evidence="4" id="KW-0301">Gamma-carboxyglutamic acid</keyword>
<dbReference type="InterPro" id="IPR001314">
    <property type="entry name" value="Peptidase_S1A"/>
</dbReference>
<evidence type="ECO:0000256" key="8">
    <source>
        <dbReference type="ARBA" id="ARBA00022696"/>
    </source>
</evidence>
<keyword evidence="15 24" id="KW-1015">Disulfide bond</keyword>
<evidence type="ECO:0000256" key="11">
    <source>
        <dbReference type="ARBA" id="ARBA00022825"/>
    </source>
</evidence>
<evidence type="ECO:0000256" key="25">
    <source>
        <dbReference type="RuleBase" id="RU363034"/>
    </source>
</evidence>
<dbReference type="AlphaFoldDB" id="A0AA88P0N1"/>
<dbReference type="Proteomes" id="UP001187315">
    <property type="component" value="Unassembled WGS sequence"/>
</dbReference>
<evidence type="ECO:0000256" key="18">
    <source>
        <dbReference type="ARBA" id="ARBA00037553"/>
    </source>
</evidence>
<evidence type="ECO:0000259" key="27">
    <source>
        <dbReference type="PROSITE" id="PS50026"/>
    </source>
</evidence>
<evidence type="ECO:0000313" key="31">
    <source>
        <dbReference type="Proteomes" id="UP001187315"/>
    </source>
</evidence>
<evidence type="ECO:0000256" key="22">
    <source>
        <dbReference type="ARBA" id="ARBA00042403"/>
    </source>
</evidence>
<comment type="catalytic activity">
    <reaction evidence="17">
        <text>Degradation of blood coagulation factors Va and VIIIa.</text>
        <dbReference type="EC" id="3.4.21.69"/>
    </reaction>
</comment>
<dbReference type="FunFam" id="4.10.740.10:FF:000001">
    <property type="entry name" value="vitamin K-dependent protein S"/>
    <property type="match status" value="2"/>
</dbReference>
<evidence type="ECO:0000256" key="13">
    <source>
        <dbReference type="ARBA" id="ARBA00023034"/>
    </source>
</evidence>
<dbReference type="PROSITE" id="PS01186">
    <property type="entry name" value="EGF_2"/>
    <property type="match status" value="1"/>
</dbReference>
<evidence type="ECO:0000256" key="14">
    <source>
        <dbReference type="ARBA" id="ARBA00023084"/>
    </source>
</evidence>
<evidence type="ECO:0000259" key="28">
    <source>
        <dbReference type="PROSITE" id="PS50240"/>
    </source>
</evidence>
<evidence type="ECO:0000256" key="3">
    <source>
        <dbReference type="ARBA" id="ARBA00004613"/>
    </source>
</evidence>
<name>A0AA88P0N1_TACVA</name>
<keyword evidence="26" id="KW-1133">Transmembrane helix</keyword>
<dbReference type="InterPro" id="IPR018114">
    <property type="entry name" value="TRYPSIN_HIS"/>
</dbReference>
<dbReference type="FunFam" id="2.40.10.10:FF:000003">
    <property type="entry name" value="Transmembrane serine protease 3"/>
    <property type="match status" value="2"/>
</dbReference>
<keyword evidence="7" id="KW-0165">Cleavage on pair of basic residues</keyword>
<keyword evidence="10" id="KW-0256">Endoplasmic reticulum</keyword>
<dbReference type="GO" id="GO:0006508">
    <property type="term" value="P:proteolysis"/>
    <property type="evidence" value="ECO:0007669"/>
    <property type="project" value="UniProtKB-KW"/>
</dbReference>
<gene>
    <name evidence="30" type="ORF">Q7C36_000113</name>
</gene>
<dbReference type="Pfam" id="PF14670">
    <property type="entry name" value="FXa_inhibition"/>
    <property type="match status" value="1"/>
</dbReference>
<dbReference type="PROSITE" id="PS50240">
    <property type="entry name" value="TRYPSIN_DOM"/>
    <property type="match status" value="2"/>
</dbReference>
<dbReference type="GO" id="GO:0005794">
    <property type="term" value="C:Golgi apparatus"/>
    <property type="evidence" value="ECO:0007669"/>
    <property type="project" value="UniProtKB-SubCell"/>
</dbReference>
<keyword evidence="12" id="KW-0106">Calcium</keyword>
<dbReference type="InterPro" id="IPR043504">
    <property type="entry name" value="Peptidase_S1_PA_chymotrypsin"/>
</dbReference>
<dbReference type="GO" id="GO:0005509">
    <property type="term" value="F:calcium ion binding"/>
    <property type="evidence" value="ECO:0007669"/>
    <property type="project" value="InterPro"/>
</dbReference>
<dbReference type="PROSITE" id="PS00022">
    <property type="entry name" value="EGF_1"/>
    <property type="match status" value="1"/>
</dbReference>
<dbReference type="SMART" id="SM00020">
    <property type="entry name" value="Tryp_SPc"/>
    <property type="match status" value="2"/>
</dbReference>
<dbReference type="InterPro" id="IPR001881">
    <property type="entry name" value="EGF-like_Ca-bd_dom"/>
</dbReference>
<feature type="transmembrane region" description="Helical" evidence="26">
    <location>
        <begin position="65"/>
        <end position="85"/>
    </location>
</feature>
<evidence type="ECO:0000256" key="10">
    <source>
        <dbReference type="ARBA" id="ARBA00022824"/>
    </source>
</evidence>
<comment type="caution">
    <text evidence="24">Lacks conserved residue(s) required for the propagation of feature annotation.</text>
</comment>
<evidence type="ECO:0000256" key="9">
    <source>
        <dbReference type="ARBA" id="ARBA00022801"/>
    </source>
</evidence>
<feature type="disulfide bond" evidence="24">
    <location>
        <begin position="158"/>
        <end position="168"/>
    </location>
</feature>
<dbReference type="PANTHER" id="PTHR24278">
    <property type="entry name" value="COAGULATION FACTOR"/>
    <property type="match status" value="1"/>
</dbReference>
<dbReference type="InterPro" id="IPR000742">
    <property type="entry name" value="EGF"/>
</dbReference>
<proteinExistence type="predicted"/>
<evidence type="ECO:0000256" key="26">
    <source>
        <dbReference type="SAM" id="Phobius"/>
    </source>
</evidence>
<reference evidence="30" key="1">
    <citation type="submission" date="2023-08" db="EMBL/GenBank/DDBJ databases">
        <title>Pelteobagrus vachellii genome.</title>
        <authorList>
            <person name="Liu H."/>
        </authorList>
    </citation>
    <scope>NUCLEOTIDE SEQUENCE</scope>
    <source>
        <strain evidence="30">PRFRI_2022a</strain>
        <tissue evidence="30">Muscle</tissue>
    </source>
</reference>
<dbReference type="GO" id="GO:0004252">
    <property type="term" value="F:serine-type endopeptidase activity"/>
    <property type="evidence" value="ECO:0007669"/>
    <property type="project" value="UniProtKB-EC"/>
</dbReference>
<dbReference type="EC" id="3.4.21.69" evidence="19"/>
<dbReference type="PROSITE" id="PS50026">
    <property type="entry name" value="EGF_3"/>
    <property type="match status" value="1"/>
</dbReference>
<evidence type="ECO:0000256" key="16">
    <source>
        <dbReference type="ARBA" id="ARBA00023180"/>
    </source>
</evidence>
<feature type="domain" description="EGF-like" evidence="27">
    <location>
        <begin position="154"/>
        <end position="189"/>
    </location>
</feature>
<dbReference type="CDD" id="cd00054">
    <property type="entry name" value="EGF_CA"/>
    <property type="match status" value="1"/>
</dbReference>
<dbReference type="EMBL" id="JAVHJS010000001">
    <property type="protein sequence ID" value="KAK2868242.1"/>
    <property type="molecule type" value="Genomic_DNA"/>
</dbReference>
<evidence type="ECO:0000256" key="17">
    <source>
        <dbReference type="ARBA" id="ARBA00036045"/>
    </source>
</evidence>
<comment type="caution">
    <text evidence="30">The sequence shown here is derived from an EMBL/GenBank/DDBJ whole genome shotgun (WGS) entry which is preliminary data.</text>
</comment>
<feature type="disulfide bond" evidence="24">
    <location>
        <begin position="179"/>
        <end position="188"/>
    </location>
</feature>
<keyword evidence="26" id="KW-0472">Membrane</keyword>
<dbReference type="Gene3D" id="2.40.10.10">
    <property type="entry name" value="Trypsin-like serine proteases"/>
    <property type="match status" value="4"/>
</dbReference>
<evidence type="ECO:0000256" key="19">
    <source>
        <dbReference type="ARBA" id="ARBA00038995"/>
    </source>
</evidence>
<feature type="domain" description="Gla" evidence="29">
    <location>
        <begin position="556"/>
        <end position="602"/>
    </location>
</feature>
<dbReference type="InterPro" id="IPR000152">
    <property type="entry name" value="EGF-type_Asp/Asn_hydroxyl_site"/>
</dbReference>
<dbReference type="Gene3D" id="2.10.25.10">
    <property type="entry name" value="Laminin"/>
    <property type="match status" value="3"/>
</dbReference>
<dbReference type="InterPro" id="IPR050442">
    <property type="entry name" value="Peptidase_S1_coag_factors"/>
</dbReference>
<feature type="domain" description="Gla" evidence="29">
    <location>
        <begin position="108"/>
        <end position="154"/>
    </location>
</feature>
<evidence type="ECO:0000256" key="5">
    <source>
        <dbReference type="ARBA" id="ARBA00022525"/>
    </source>
</evidence>
<evidence type="ECO:0000256" key="1">
    <source>
        <dbReference type="ARBA" id="ARBA00004240"/>
    </source>
</evidence>
<keyword evidence="5" id="KW-0964">Secreted</keyword>
<keyword evidence="14" id="KW-0094">Blood coagulation</keyword>
<evidence type="ECO:0000256" key="7">
    <source>
        <dbReference type="ARBA" id="ARBA00022685"/>
    </source>
</evidence>
<evidence type="ECO:0000259" key="29">
    <source>
        <dbReference type="PROSITE" id="PS50998"/>
    </source>
</evidence>
<feature type="domain" description="Peptidase S1" evidence="28">
    <location>
        <begin position="675"/>
        <end position="909"/>
    </location>
</feature>
<evidence type="ECO:0000256" key="15">
    <source>
        <dbReference type="ARBA" id="ARBA00023157"/>
    </source>
</evidence>
<feature type="domain" description="Peptidase S1" evidence="28">
    <location>
        <begin position="264"/>
        <end position="498"/>
    </location>
</feature>
<evidence type="ECO:0000256" key="4">
    <source>
        <dbReference type="ARBA" id="ARBA00022479"/>
    </source>
</evidence>
<dbReference type="GO" id="GO:0005783">
    <property type="term" value="C:endoplasmic reticulum"/>
    <property type="evidence" value="ECO:0007669"/>
    <property type="project" value="UniProtKB-SubCell"/>
</dbReference>
<evidence type="ECO:0000256" key="6">
    <source>
        <dbReference type="ARBA" id="ARBA00022670"/>
    </source>
</evidence>
<dbReference type="PROSITE" id="PS00010">
    <property type="entry name" value="ASX_HYDROXYL"/>
    <property type="match status" value="1"/>
</dbReference>
<dbReference type="PRINTS" id="PR00722">
    <property type="entry name" value="CHYMOTRYPSIN"/>
</dbReference>
<keyword evidence="26" id="KW-0812">Transmembrane</keyword>
<dbReference type="PROSITE" id="PS01187">
    <property type="entry name" value="EGF_CA"/>
    <property type="match status" value="1"/>
</dbReference>
<dbReference type="SMART" id="SM00069">
    <property type="entry name" value="GLA"/>
    <property type="match status" value="2"/>
</dbReference>
<accession>A0AA88P0N1</accession>
<dbReference type="InterPro" id="IPR001254">
    <property type="entry name" value="Trypsin_dom"/>
</dbReference>
<evidence type="ECO:0000313" key="30">
    <source>
        <dbReference type="EMBL" id="KAK2868242.1"/>
    </source>
</evidence>
<keyword evidence="24" id="KW-0245">EGF-like domain</keyword>
<dbReference type="InterPro" id="IPR009003">
    <property type="entry name" value="Peptidase_S1_PA"/>
</dbReference>
<dbReference type="CDD" id="cd00190">
    <property type="entry name" value="Tryp_SPc"/>
    <property type="match status" value="2"/>
</dbReference>
<dbReference type="PROSITE" id="PS50998">
    <property type="entry name" value="GLA_2"/>
    <property type="match status" value="2"/>
</dbReference>
<dbReference type="GO" id="GO:0005615">
    <property type="term" value="C:extracellular space"/>
    <property type="evidence" value="ECO:0007669"/>
    <property type="project" value="TreeGrafter"/>
</dbReference>
<dbReference type="InterPro" id="IPR033116">
    <property type="entry name" value="TRYPSIN_SER"/>
</dbReference>
<dbReference type="InterPro" id="IPR018097">
    <property type="entry name" value="EGF_Ca-bd_CS"/>
</dbReference>
<evidence type="ECO:0000256" key="20">
    <source>
        <dbReference type="ARBA" id="ARBA00040219"/>
    </source>
</evidence>
<comment type="function">
    <text evidence="18">Protein C is a vitamin K-dependent serine protease that regulates blood coagulation by inactivating factors Va and VIIIa in the presence of calcium ions and phospholipids. Exerts a protective effect on the endothelial cell barrier function.</text>
</comment>
<evidence type="ECO:0000256" key="21">
    <source>
        <dbReference type="ARBA" id="ARBA00041306"/>
    </source>
</evidence>
<dbReference type="SMART" id="SM00179">
    <property type="entry name" value="EGF_CA"/>
    <property type="match status" value="1"/>
</dbReference>
<evidence type="ECO:0000256" key="2">
    <source>
        <dbReference type="ARBA" id="ARBA00004555"/>
    </source>
</evidence>
<dbReference type="SUPFAM" id="SSF57630">
    <property type="entry name" value="GLA-domain"/>
    <property type="match status" value="2"/>
</dbReference>
<dbReference type="Gene3D" id="4.10.740.10">
    <property type="entry name" value="Coagulation Factor IX"/>
    <property type="match status" value="2"/>
</dbReference>
<dbReference type="InterPro" id="IPR017857">
    <property type="entry name" value="Coagulation_fac-like_Gla_dom"/>
</dbReference>
<evidence type="ECO:0000256" key="12">
    <source>
        <dbReference type="ARBA" id="ARBA00022837"/>
    </source>
</evidence>
<evidence type="ECO:0000256" key="24">
    <source>
        <dbReference type="PROSITE-ProRule" id="PRU00076"/>
    </source>
</evidence>
<dbReference type="PROSITE" id="PS00135">
    <property type="entry name" value="TRYPSIN_SER"/>
    <property type="match status" value="2"/>
</dbReference>
<dbReference type="SMART" id="SM00181">
    <property type="entry name" value="EGF"/>
    <property type="match status" value="3"/>
</dbReference>
<dbReference type="Pfam" id="PF00089">
    <property type="entry name" value="Trypsin"/>
    <property type="match status" value="2"/>
</dbReference>
<dbReference type="PROSITE" id="PS00011">
    <property type="entry name" value="GLA_1"/>
    <property type="match status" value="2"/>
</dbReference>
<keyword evidence="16" id="KW-0325">Glycoprotein</keyword>
<organism evidence="30 31">
    <name type="scientific">Tachysurus vachellii</name>
    <name type="common">Darkbarbel catfish</name>
    <name type="synonym">Pelteobagrus vachellii</name>
    <dbReference type="NCBI Taxonomy" id="175792"/>
    <lineage>
        <taxon>Eukaryota</taxon>
        <taxon>Metazoa</taxon>
        <taxon>Chordata</taxon>
        <taxon>Craniata</taxon>
        <taxon>Vertebrata</taxon>
        <taxon>Euteleostomi</taxon>
        <taxon>Actinopterygii</taxon>
        <taxon>Neopterygii</taxon>
        <taxon>Teleostei</taxon>
        <taxon>Ostariophysi</taxon>
        <taxon>Siluriformes</taxon>
        <taxon>Bagridae</taxon>
        <taxon>Tachysurus</taxon>
    </lineage>
</organism>
<keyword evidence="11 25" id="KW-0720">Serine protease</keyword>
<dbReference type="PROSITE" id="PS00134">
    <property type="entry name" value="TRYPSIN_HIS"/>
    <property type="match status" value="2"/>
</dbReference>
<dbReference type="InterPro" id="IPR035972">
    <property type="entry name" value="GLA-like_dom_SF"/>
</dbReference>
<dbReference type="Pfam" id="PF00594">
    <property type="entry name" value="Gla"/>
    <property type="match status" value="2"/>
</dbReference>
<protein>
    <recommendedName>
        <fullName evidence="20">Vitamin K-dependent protein C</fullName>
        <ecNumber evidence="19">3.4.21.69</ecNumber>
    </recommendedName>
    <alternativeName>
        <fullName evidence="23">Anticoagulant protein C</fullName>
    </alternativeName>
    <alternativeName>
        <fullName evidence="21">Autoprothrombin IIA</fullName>
    </alternativeName>
    <alternativeName>
        <fullName evidence="22">Blood coagulation factor XIV</fullName>
    </alternativeName>
</protein>